<feature type="transmembrane region" description="Helical" evidence="9">
    <location>
        <begin position="148"/>
        <end position="167"/>
    </location>
</feature>
<evidence type="ECO:0000256" key="6">
    <source>
        <dbReference type="ARBA" id="ARBA00023136"/>
    </source>
</evidence>
<keyword evidence="5" id="KW-0297">G-protein coupled receptor</keyword>
<feature type="transmembrane region" description="Helical" evidence="9">
    <location>
        <begin position="42"/>
        <end position="60"/>
    </location>
</feature>
<dbReference type="PANTHER" id="PTHR45695:SF9">
    <property type="entry name" value="LEUCOKININ RECEPTOR"/>
    <property type="match status" value="1"/>
</dbReference>
<organism evidence="11 12">
    <name type="scientific">Tropilaelaps mercedesae</name>
    <dbReference type="NCBI Taxonomy" id="418985"/>
    <lineage>
        <taxon>Eukaryota</taxon>
        <taxon>Metazoa</taxon>
        <taxon>Ecdysozoa</taxon>
        <taxon>Arthropoda</taxon>
        <taxon>Chelicerata</taxon>
        <taxon>Arachnida</taxon>
        <taxon>Acari</taxon>
        <taxon>Parasitiformes</taxon>
        <taxon>Mesostigmata</taxon>
        <taxon>Gamasina</taxon>
        <taxon>Dermanyssoidea</taxon>
        <taxon>Laelapidae</taxon>
        <taxon>Tropilaelaps</taxon>
    </lineage>
</organism>
<keyword evidence="6 9" id="KW-0472">Membrane</keyword>
<evidence type="ECO:0000313" key="11">
    <source>
        <dbReference type="EMBL" id="OQR76485.1"/>
    </source>
</evidence>
<keyword evidence="4 9" id="KW-1133">Transmembrane helix</keyword>
<reference evidence="11 12" key="1">
    <citation type="journal article" date="2017" name="Gigascience">
        <title>Draft genome of the honey bee ectoparasitic mite, Tropilaelaps mercedesae, is shaped by the parasitic life history.</title>
        <authorList>
            <person name="Dong X."/>
            <person name="Armstrong S.D."/>
            <person name="Xia D."/>
            <person name="Makepeace B.L."/>
            <person name="Darby A.C."/>
            <person name="Kadowaki T."/>
        </authorList>
    </citation>
    <scope>NUCLEOTIDE SEQUENCE [LARGE SCALE GENOMIC DNA]</scope>
    <source>
        <strain evidence="11">Wuxi-XJTLU</strain>
    </source>
</reference>
<dbReference type="EMBL" id="MNPL01004778">
    <property type="protein sequence ID" value="OQR76485.1"/>
    <property type="molecule type" value="Genomic_DNA"/>
</dbReference>
<dbReference type="PROSITE" id="PS50262">
    <property type="entry name" value="G_PROTEIN_RECEP_F1_2"/>
    <property type="match status" value="1"/>
</dbReference>
<dbReference type="Proteomes" id="UP000192247">
    <property type="component" value="Unassembled WGS sequence"/>
</dbReference>
<feature type="domain" description="G-protein coupled receptors family 1 profile" evidence="10">
    <location>
        <begin position="1"/>
        <end position="118"/>
    </location>
</feature>
<evidence type="ECO:0000256" key="5">
    <source>
        <dbReference type="ARBA" id="ARBA00023040"/>
    </source>
</evidence>
<dbReference type="STRING" id="418985.A0A1V9XSN2"/>
<comment type="similarity">
    <text evidence="2">Belongs to the G-protein coupled receptor 1 family.</text>
</comment>
<evidence type="ECO:0000256" key="7">
    <source>
        <dbReference type="ARBA" id="ARBA00023170"/>
    </source>
</evidence>
<dbReference type="AlphaFoldDB" id="A0A1V9XSN2"/>
<dbReference type="SUPFAM" id="SSF81321">
    <property type="entry name" value="Family A G protein-coupled receptor-like"/>
    <property type="match status" value="1"/>
</dbReference>
<evidence type="ECO:0000256" key="4">
    <source>
        <dbReference type="ARBA" id="ARBA00022989"/>
    </source>
</evidence>
<keyword evidence="7 11" id="KW-0675">Receptor</keyword>
<protein>
    <submittedName>
        <fullName evidence="11">Neuropeptide Y receptor-like</fullName>
    </submittedName>
</protein>
<accession>A0A1V9XSN2</accession>
<evidence type="ECO:0000256" key="3">
    <source>
        <dbReference type="ARBA" id="ARBA00022692"/>
    </source>
</evidence>
<feature type="transmembrane region" description="Helical" evidence="9">
    <location>
        <begin position="86"/>
        <end position="112"/>
    </location>
</feature>
<dbReference type="PANTHER" id="PTHR45695">
    <property type="entry name" value="LEUCOKININ RECEPTOR-RELATED"/>
    <property type="match status" value="1"/>
</dbReference>
<gene>
    <name evidence="11" type="ORF">BIW11_07755</name>
</gene>
<dbReference type="OrthoDB" id="5975505at2759"/>
<evidence type="ECO:0000256" key="2">
    <source>
        <dbReference type="ARBA" id="ARBA00010663"/>
    </source>
</evidence>
<evidence type="ECO:0000259" key="10">
    <source>
        <dbReference type="PROSITE" id="PS50262"/>
    </source>
</evidence>
<dbReference type="InterPro" id="IPR017452">
    <property type="entry name" value="GPCR_Rhodpsn_7TM"/>
</dbReference>
<keyword evidence="3 9" id="KW-0812">Transmembrane</keyword>
<evidence type="ECO:0000313" key="12">
    <source>
        <dbReference type="Proteomes" id="UP000192247"/>
    </source>
</evidence>
<keyword evidence="12" id="KW-1185">Reference proteome</keyword>
<dbReference type="InterPro" id="IPR000276">
    <property type="entry name" value="GPCR_Rhodpsn"/>
</dbReference>
<sequence length="171" mass="19136">MRIAVKRKVSNNPVITAHAGCVAICSTSLSQQIIPQYRVRRVIALIWTFSLLLMSPIAVYQDLVQATPDVPWCNCVDNYPSQKFRVVFNAVALFACCYVLPLVIITATYILIFVTVWKRSIPGECLNKMSTEQQDGNRTMAQRSKLKVFVITGCGVRLCSLYGQAYYNGMG</sequence>
<name>A0A1V9XSN2_9ACAR</name>
<comment type="subcellular location">
    <subcellularLocation>
        <location evidence="1">Membrane</location>
        <topology evidence="1">Multi-pass membrane protein</topology>
    </subcellularLocation>
</comment>
<dbReference type="GO" id="GO:0005886">
    <property type="term" value="C:plasma membrane"/>
    <property type="evidence" value="ECO:0007669"/>
    <property type="project" value="TreeGrafter"/>
</dbReference>
<dbReference type="GO" id="GO:0004930">
    <property type="term" value="F:G protein-coupled receptor activity"/>
    <property type="evidence" value="ECO:0007669"/>
    <property type="project" value="UniProtKB-KW"/>
</dbReference>
<dbReference type="Gene3D" id="1.20.1070.10">
    <property type="entry name" value="Rhodopsin 7-helix transmembrane proteins"/>
    <property type="match status" value="1"/>
</dbReference>
<proteinExistence type="inferred from homology"/>
<dbReference type="Pfam" id="PF00001">
    <property type="entry name" value="7tm_1"/>
    <property type="match status" value="1"/>
</dbReference>
<comment type="caution">
    <text evidence="11">The sequence shown here is derived from an EMBL/GenBank/DDBJ whole genome shotgun (WGS) entry which is preliminary data.</text>
</comment>
<evidence type="ECO:0000256" key="1">
    <source>
        <dbReference type="ARBA" id="ARBA00004141"/>
    </source>
</evidence>
<evidence type="ECO:0000256" key="8">
    <source>
        <dbReference type="ARBA" id="ARBA00023224"/>
    </source>
</evidence>
<dbReference type="InParanoid" id="A0A1V9XSN2"/>
<evidence type="ECO:0000256" key="9">
    <source>
        <dbReference type="SAM" id="Phobius"/>
    </source>
</evidence>
<keyword evidence="8" id="KW-0807">Transducer</keyword>